<feature type="transmembrane region" description="Helical" evidence="8">
    <location>
        <begin position="91"/>
        <end position="112"/>
    </location>
</feature>
<dbReference type="PANTHER" id="PTHR39342">
    <property type="entry name" value="UPF0283 MEMBRANE PROTEIN YCJF"/>
    <property type="match status" value="1"/>
</dbReference>
<feature type="transmembrane region" description="Helical" evidence="8">
    <location>
        <begin position="61"/>
        <end position="79"/>
    </location>
</feature>
<dbReference type="GO" id="GO:0005886">
    <property type="term" value="C:plasma membrane"/>
    <property type="evidence" value="ECO:0007669"/>
    <property type="project" value="UniProtKB-SubCell"/>
</dbReference>
<dbReference type="PANTHER" id="PTHR39342:SF1">
    <property type="entry name" value="UPF0283 MEMBRANE PROTEIN YCJF"/>
    <property type="match status" value="1"/>
</dbReference>
<evidence type="ECO:0000256" key="3">
    <source>
        <dbReference type="ARBA" id="ARBA00022475"/>
    </source>
</evidence>
<reference evidence="9 10" key="1">
    <citation type="journal article" date="2012" name="Science">
        <title>Ecological populations of bacteria act as socially cohesive units of antibiotic production and resistance.</title>
        <authorList>
            <person name="Cordero O.X."/>
            <person name="Wildschutte H."/>
            <person name="Kirkup B."/>
            <person name="Proehl S."/>
            <person name="Ngo L."/>
            <person name="Hussain F."/>
            <person name="Le Roux F."/>
            <person name="Mincer T."/>
            <person name="Polz M.F."/>
        </authorList>
    </citation>
    <scope>NUCLEOTIDE SEQUENCE [LARGE SCALE GENOMIC DNA]</scope>
    <source>
        <strain evidence="9 10">FF-454</strain>
    </source>
</reference>
<dbReference type="RefSeq" id="WP_016960482.1">
    <property type="nucleotide sequence ID" value="NZ_AJWN02000080.1"/>
</dbReference>
<keyword evidence="3" id="KW-1003">Cell membrane</keyword>
<evidence type="ECO:0000313" key="9">
    <source>
        <dbReference type="EMBL" id="OEE59672.1"/>
    </source>
</evidence>
<name>A0A1E5C3D3_9GAMM</name>
<evidence type="ECO:0000256" key="4">
    <source>
        <dbReference type="ARBA" id="ARBA00022519"/>
    </source>
</evidence>
<dbReference type="InterPro" id="IPR006507">
    <property type="entry name" value="UPF0283"/>
</dbReference>
<keyword evidence="7 8" id="KW-0472">Membrane</keyword>
<keyword evidence="6 8" id="KW-1133">Transmembrane helix</keyword>
<organism evidence="9 10">
    <name type="scientific">Enterovibrio norvegicus FF-454</name>
    <dbReference type="NCBI Taxonomy" id="1185651"/>
    <lineage>
        <taxon>Bacteria</taxon>
        <taxon>Pseudomonadati</taxon>
        <taxon>Pseudomonadota</taxon>
        <taxon>Gammaproteobacteria</taxon>
        <taxon>Vibrionales</taxon>
        <taxon>Vibrionaceae</taxon>
        <taxon>Enterovibrio</taxon>
    </lineage>
</organism>
<comment type="caution">
    <text evidence="9">The sequence shown here is derived from an EMBL/GenBank/DDBJ whole genome shotgun (WGS) entry which is preliminary data.</text>
</comment>
<evidence type="ECO:0000256" key="2">
    <source>
        <dbReference type="ARBA" id="ARBA00008255"/>
    </source>
</evidence>
<dbReference type="Proteomes" id="UP000095039">
    <property type="component" value="Unassembled WGS sequence"/>
</dbReference>
<protein>
    <submittedName>
        <fullName evidence="9">TIGR01620 family protein</fullName>
    </submittedName>
</protein>
<dbReference type="Pfam" id="PF05128">
    <property type="entry name" value="DUF697"/>
    <property type="match status" value="1"/>
</dbReference>
<dbReference type="InterPro" id="IPR021147">
    <property type="entry name" value="DUF697"/>
</dbReference>
<dbReference type="NCBIfam" id="TIGR01620">
    <property type="entry name" value="hyp_HI0043"/>
    <property type="match status" value="1"/>
</dbReference>
<gene>
    <name evidence="9" type="ORF">A1OK_13465</name>
</gene>
<comment type="similarity">
    <text evidence="2">Belongs to the UPF0283 family.</text>
</comment>
<keyword evidence="10" id="KW-1185">Reference proteome</keyword>
<evidence type="ECO:0000256" key="8">
    <source>
        <dbReference type="SAM" id="Phobius"/>
    </source>
</evidence>
<accession>A0A1E5C3D3</accession>
<evidence type="ECO:0000256" key="5">
    <source>
        <dbReference type="ARBA" id="ARBA00022692"/>
    </source>
</evidence>
<evidence type="ECO:0000256" key="1">
    <source>
        <dbReference type="ARBA" id="ARBA00004429"/>
    </source>
</evidence>
<dbReference type="EMBL" id="AJWN02000080">
    <property type="protein sequence ID" value="OEE59672.1"/>
    <property type="molecule type" value="Genomic_DNA"/>
</dbReference>
<evidence type="ECO:0000313" key="10">
    <source>
        <dbReference type="Proteomes" id="UP000095039"/>
    </source>
</evidence>
<feature type="transmembrane region" description="Helical" evidence="8">
    <location>
        <begin position="205"/>
        <end position="224"/>
    </location>
</feature>
<keyword evidence="5 8" id="KW-0812">Transmembrane</keyword>
<keyword evidence="4" id="KW-0997">Cell inner membrane</keyword>
<evidence type="ECO:0000256" key="6">
    <source>
        <dbReference type="ARBA" id="ARBA00022989"/>
    </source>
</evidence>
<comment type="subcellular location">
    <subcellularLocation>
        <location evidence="1">Cell inner membrane</location>
        <topology evidence="1">Multi-pass membrane protein</topology>
    </subcellularLocation>
</comment>
<evidence type="ECO:0000256" key="7">
    <source>
        <dbReference type="ARBA" id="ARBA00023136"/>
    </source>
</evidence>
<proteinExistence type="inferred from homology"/>
<sequence>MSDYKKAIVFEDTEKPEEAPELTAQRQFDAGAATFSVAQIEEETDAEQRLEAALKPKKKRWGMRALAAAGIGLVCWQTVDSVWTAVQGGDWLTVGWSGFVAGIAALGVAAIGREFMALRRLKGRQDERDQVLAIIDADGIGKAKGVCEKLAKQAGTQMTAGYDKWQTSLAATHNDKEVFELYDHMVVTEQDVRAKKMVTKYASEAALMVALSPLAIADMLLVAWRNFRLLEQISTVYGVKLGYWSRIRLLRLVLANMAFAGASEALTDIGTDLLSVDLAGKLSARAAQGLGVGLLTARLGYRAMAVMRPLPYVGTKAPKLSDMRKQLLGRLTSGNKSADNSRS</sequence>
<dbReference type="AlphaFoldDB" id="A0A1E5C3D3"/>